<evidence type="ECO:0000256" key="2">
    <source>
        <dbReference type="ARBA" id="ARBA00008639"/>
    </source>
</evidence>
<evidence type="ECO:0000256" key="1">
    <source>
        <dbReference type="ARBA" id="ARBA00001933"/>
    </source>
</evidence>
<evidence type="ECO:0000313" key="8">
    <source>
        <dbReference type="Proteomes" id="UP000326903"/>
    </source>
</evidence>
<gene>
    <name evidence="7" type="ORF">FW778_16225</name>
</gene>
<comment type="cofactor">
    <cofactor evidence="1">
        <name>pyridoxal 5'-phosphate</name>
        <dbReference type="ChEBI" id="CHEBI:597326"/>
    </cofactor>
</comment>
<accession>A0A5J5IEZ6</accession>
<dbReference type="GO" id="GO:0019148">
    <property type="term" value="F:D-cysteine desulfhydrase activity"/>
    <property type="evidence" value="ECO:0007669"/>
    <property type="project" value="TreeGrafter"/>
</dbReference>
<dbReference type="PANTHER" id="PTHR43780:SF2">
    <property type="entry name" value="1-AMINOCYCLOPROPANE-1-CARBOXYLATE DEAMINASE-RELATED"/>
    <property type="match status" value="1"/>
</dbReference>
<keyword evidence="3 5" id="KW-0663">Pyridoxal phosphate</keyword>
<sequence length="303" mass="33913">MIDLLSKTDNIRIDLLQNKLLDESKISVSMLRLDLIDPVISGNKIFKLSYFLDEAKNSFHKLIITFGGAYSNHLAATAFACRKAGIKSIGFVRAEKPKELSHTLLYCLENGMQLEFISRELYKNINEEKFHGELIKKYGDHTLIPEGGFSQKGADGAKLICNYFNAENYSHICCAIGSATTIAGLIKGSDSEAKIIGFPVLKNLNDVEEKLELLGIESSKVSSIIYEYHFGGYAKRNNNLISYMNSFYMDNKIPLDFVYTGKMMFGVYDLVEKKYFPEGSNILCTHTGGLQGNKSLPEGMLNF</sequence>
<dbReference type="Pfam" id="PF00291">
    <property type="entry name" value="PALP"/>
    <property type="match status" value="1"/>
</dbReference>
<dbReference type="PANTHER" id="PTHR43780">
    <property type="entry name" value="1-AMINOCYCLOPROPANE-1-CARBOXYLATE DEAMINASE-RELATED"/>
    <property type="match status" value="1"/>
</dbReference>
<dbReference type="SUPFAM" id="SSF53686">
    <property type="entry name" value="Tryptophan synthase beta subunit-like PLP-dependent enzymes"/>
    <property type="match status" value="1"/>
</dbReference>
<evidence type="ECO:0000256" key="3">
    <source>
        <dbReference type="ARBA" id="ARBA00022898"/>
    </source>
</evidence>
<dbReference type="EMBL" id="VYQF01000005">
    <property type="protein sequence ID" value="KAA9037640.1"/>
    <property type="molecule type" value="Genomic_DNA"/>
</dbReference>
<comment type="caution">
    <text evidence="7">The sequence shown here is derived from an EMBL/GenBank/DDBJ whole genome shotgun (WGS) entry which is preliminary data.</text>
</comment>
<protein>
    <submittedName>
        <fullName evidence="7">Pyridoxal-phosphate dependent enzyme</fullName>
    </submittedName>
</protein>
<reference evidence="7 8" key="1">
    <citation type="submission" date="2019-09" db="EMBL/GenBank/DDBJ databases">
        <title>Draft genome sequence of Ginsengibacter sp. BR5-29.</title>
        <authorList>
            <person name="Im W.-T."/>
        </authorList>
    </citation>
    <scope>NUCLEOTIDE SEQUENCE [LARGE SCALE GENOMIC DNA]</scope>
    <source>
        <strain evidence="7 8">BR5-29</strain>
    </source>
</reference>
<feature type="domain" description="Tryptophan synthase beta chain-like PALP" evidence="6">
    <location>
        <begin position="33"/>
        <end position="288"/>
    </location>
</feature>
<name>A0A5J5IEZ6_9BACT</name>
<evidence type="ECO:0000313" key="7">
    <source>
        <dbReference type="EMBL" id="KAA9037640.1"/>
    </source>
</evidence>
<evidence type="ECO:0000256" key="5">
    <source>
        <dbReference type="PIRSR" id="PIRSR006278-2"/>
    </source>
</evidence>
<dbReference type="InterPro" id="IPR036052">
    <property type="entry name" value="TrpB-like_PALP_sf"/>
</dbReference>
<feature type="active site" description="Nucleophile" evidence="4">
    <location>
        <position position="71"/>
    </location>
</feature>
<dbReference type="RefSeq" id="WP_150415875.1">
    <property type="nucleotide sequence ID" value="NZ_VYQF01000005.1"/>
</dbReference>
<evidence type="ECO:0000259" key="6">
    <source>
        <dbReference type="Pfam" id="PF00291"/>
    </source>
</evidence>
<dbReference type="InterPro" id="IPR027278">
    <property type="entry name" value="ACCD_DCysDesulf"/>
</dbReference>
<comment type="similarity">
    <text evidence="2">Belongs to the ACC deaminase/D-cysteine desulfhydrase family.</text>
</comment>
<proteinExistence type="inferred from homology"/>
<feature type="modified residue" description="N6-(pyridoxal phosphate)lysine" evidence="5">
    <location>
        <position position="44"/>
    </location>
</feature>
<dbReference type="AlphaFoldDB" id="A0A5J5IEZ6"/>
<dbReference type="Gene3D" id="3.40.50.1100">
    <property type="match status" value="2"/>
</dbReference>
<evidence type="ECO:0000256" key="4">
    <source>
        <dbReference type="PIRSR" id="PIRSR006278-1"/>
    </source>
</evidence>
<organism evidence="7 8">
    <name type="scientific">Ginsengibacter hankyongi</name>
    <dbReference type="NCBI Taxonomy" id="2607284"/>
    <lineage>
        <taxon>Bacteria</taxon>
        <taxon>Pseudomonadati</taxon>
        <taxon>Bacteroidota</taxon>
        <taxon>Chitinophagia</taxon>
        <taxon>Chitinophagales</taxon>
        <taxon>Chitinophagaceae</taxon>
        <taxon>Ginsengibacter</taxon>
    </lineage>
</organism>
<dbReference type="Proteomes" id="UP000326903">
    <property type="component" value="Unassembled WGS sequence"/>
</dbReference>
<dbReference type="InterPro" id="IPR001926">
    <property type="entry name" value="TrpB-like_PALP"/>
</dbReference>
<dbReference type="PIRSF" id="PIRSF006278">
    <property type="entry name" value="ACCD_DCysDesulf"/>
    <property type="match status" value="1"/>
</dbReference>
<keyword evidence="8" id="KW-1185">Reference proteome</keyword>